<proteinExistence type="inferred from homology"/>
<accession>A0A2A4I1K5</accession>
<dbReference type="PRINTS" id="PR00080">
    <property type="entry name" value="SDRFAMILY"/>
</dbReference>
<dbReference type="PRINTS" id="PR00081">
    <property type="entry name" value="GDHRDH"/>
</dbReference>
<reference evidence="5 6" key="1">
    <citation type="submission" date="2017-09" db="EMBL/GenBank/DDBJ databases">
        <title>Sphingomonas ginsenosidimutans KACC 14949, whole genome shotgun sequence.</title>
        <authorList>
            <person name="Feng G."/>
            <person name="Zhu H."/>
        </authorList>
    </citation>
    <scope>NUCLEOTIDE SEQUENCE [LARGE SCALE GENOMIC DNA]</scope>
    <source>
        <strain evidence="5 6">KACC 14949</strain>
    </source>
</reference>
<comment type="similarity">
    <text evidence="1 3">Belongs to the short-chain dehydrogenases/reductases (SDR) family.</text>
</comment>
<dbReference type="SMART" id="SM00822">
    <property type="entry name" value="PKS_KR"/>
    <property type="match status" value="1"/>
</dbReference>
<dbReference type="Gene3D" id="3.40.50.720">
    <property type="entry name" value="NAD(P)-binding Rossmann-like Domain"/>
    <property type="match status" value="1"/>
</dbReference>
<dbReference type="InterPro" id="IPR057326">
    <property type="entry name" value="KR_dom"/>
</dbReference>
<evidence type="ECO:0000313" key="6">
    <source>
        <dbReference type="Proteomes" id="UP000218784"/>
    </source>
</evidence>
<evidence type="ECO:0000256" key="1">
    <source>
        <dbReference type="ARBA" id="ARBA00006484"/>
    </source>
</evidence>
<dbReference type="RefSeq" id="WP_096611549.1">
    <property type="nucleotide sequence ID" value="NZ_NWVD01000002.1"/>
</dbReference>
<evidence type="ECO:0000256" key="2">
    <source>
        <dbReference type="ARBA" id="ARBA00023002"/>
    </source>
</evidence>
<gene>
    <name evidence="5" type="ORF">COA17_08215</name>
</gene>
<dbReference type="SUPFAM" id="SSF51735">
    <property type="entry name" value="NAD(P)-binding Rossmann-fold domains"/>
    <property type="match status" value="1"/>
</dbReference>
<dbReference type="PANTHER" id="PTHR44196">
    <property type="entry name" value="DEHYDROGENASE/REDUCTASE SDR FAMILY MEMBER 7B"/>
    <property type="match status" value="1"/>
</dbReference>
<dbReference type="PROSITE" id="PS00061">
    <property type="entry name" value="ADH_SHORT"/>
    <property type="match status" value="1"/>
</dbReference>
<dbReference type="InterPro" id="IPR036291">
    <property type="entry name" value="NAD(P)-bd_dom_sf"/>
</dbReference>
<dbReference type="GO" id="GO:0016020">
    <property type="term" value="C:membrane"/>
    <property type="evidence" value="ECO:0007669"/>
    <property type="project" value="TreeGrafter"/>
</dbReference>
<sequence>MIVAGKRVVVTGGSSGIGFELARQLGAKGARLLLTGRRPDALASAVERLRGEGVEAHSLPGDVTDAAARAALVDGAERLLGGVDVLVNNAGGVRAGRLEDTGEDELRAMIEVDLLAPILLTRALLPALRASGDGLAVNVASGIAQMGVPFYAGYAAAKGGLWRFGEALRRELKGEGVHVLTVFPGATDTPMMSSNHAGADLGFGLQPVADVVGSIVDGIESDAFEVVRGGEARAATLDLNRTDPAAVDARFLDMKPRLEAAVRDHSAL</sequence>
<evidence type="ECO:0000259" key="4">
    <source>
        <dbReference type="SMART" id="SM00822"/>
    </source>
</evidence>
<dbReference type="InterPro" id="IPR002347">
    <property type="entry name" value="SDR_fam"/>
</dbReference>
<keyword evidence="2" id="KW-0560">Oxidoreductase</keyword>
<dbReference type="AlphaFoldDB" id="A0A2A4I1K5"/>
<comment type="caution">
    <text evidence="5">The sequence shown here is derived from an EMBL/GenBank/DDBJ whole genome shotgun (WGS) entry which is preliminary data.</text>
</comment>
<feature type="domain" description="Ketoreductase" evidence="4">
    <location>
        <begin position="6"/>
        <end position="189"/>
    </location>
</feature>
<dbReference type="InterPro" id="IPR020904">
    <property type="entry name" value="Sc_DH/Rdtase_CS"/>
</dbReference>
<dbReference type="PANTHER" id="PTHR44196:SF1">
    <property type="entry name" value="DEHYDROGENASE_REDUCTASE SDR FAMILY MEMBER 7B"/>
    <property type="match status" value="1"/>
</dbReference>
<protein>
    <submittedName>
        <fullName evidence="5">Oxidoreductase</fullName>
    </submittedName>
</protein>
<dbReference type="EMBL" id="NWVD01000002">
    <property type="protein sequence ID" value="PCG09815.1"/>
    <property type="molecule type" value="Genomic_DNA"/>
</dbReference>
<dbReference type="GO" id="GO:0016491">
    <property type="term" value="F:oxidoreductase activity"/>
    <property type="evidence" value="ECO:0007669"/>
    <property type="project" value="UniProtKB-KW"/>
</dbReference>
<organism evidence="5 6">
    <name type="scientific">Sphingomonas ginsenosidimutans</name>
    <dbReference type="NCBI Taxonomy" id="862134"/>
    <lineage>
        <taxon>Bacteria</taxon>
        <taxon>Pseudomonadati</taxon>
        <taxon>Pseudomonadota</taxon>
        <taxon>Alphaproteobacteria</taxon>
        <taxon>Sphingomonadales</taxon>
        <taxon>Sphingomonadaceae</taxon>
        <taxon>Sphingomonas</taxon>
    </lineage>
</organism>
<dbReference type="Pfam" id="PF00106">
    <property type="entry name" value="adh_short"/>
    <property type="match status" value="1"/>
</dbReference>
<dbReference type="Proteomes" id="UP000218784">
    <property type="component" value="Unassembled WGS sequence"/>
</dbReference>
<name>A0A2A4I1K5_9SPHN</name>
<evidence type="ECO:0000256" key="3">
    <source>
        <dbReference type="RuleBase" id="RU000363"/>
    </source>
</evidence>
<evidence type="ECO:0000313" key="5">
    <source>
        <dbReference type="EMBL" id="PCG09815.1"/>
    </source>
</evidence>
<keyword evidence="6" id="KW-1185">Reference proteome</keyword>